<dbReference type="Pfam" id="PF03269">
    <property type="entry name" value="DUF268"/>
    <property type="match status" value="1"/>
</dbReference>
<proteinExistence type="predicted"/>
<reference evidence="1 2" key="1">
    <citation type="submission" date="2020-02" db="EMBL/GenBank/DDBJ databases">
        <authorList>
            <person name="Hogendoorn C."/>
        </authorList>
    </citation>
    <scope>NUCLEOTIDE SEQUENCE [LARGE SCALE GENOMIC DNA]</scope>
    <source>
        <strain evidence="1">METHB21</strain>
    </source>
</reference>
<accession>A0A8S0XH16</accession>
<name>A0A8S0XH16_9GAMM</name>
<dbReference type="InterPro" id="IPR029063">
    <property type="entry name" value="SAM-dependent_MTases_sf"/>
</dbReference>
<dbReference type="InterPro" id="IPR004951">
    <property type="entry name" value="DUF268_CAE_spp"/>
</dbReference>
<evidence type="ECO:0008006" key="3">
    <source>
        <dbReference type="Google" id="ProtNLM"/>
    </source>
</evidence>
<protein>
    <recommendedName>
        <fullName evidence="3">DUF268 domain-containing protein</fullName>
    </recommendedName>
</protein>
<sequence length="261" mass="29977">MILIIKKIYWLISFQFGIDPRRMARSLRGIPRYIAGWLRFSKEYKGRLDFFPCLYDWYEEAGATKDEYFLQDLYVARKIYLANSLKHVDIGSRLDGFVAHVASFREIEVFDIRPVTSQIPGVLFRSADLMNPLEPFTEYCDSLSCLHALEHFGLGRYGDPIDPHGYAVGLRNMAKILQYNGLFYLSVPIGKERVEFNAHRIFDPGSLVRLAAANGLQLKEFATIGQSGTLIQSSCEEQDMDELGKLRYTLGIFTFVKNMDR</sequence>
<dbReference type="AlphaFoldDB" id="A0A8S0XH16"/>
<organism evidence="1 2">
    <name type="scientific">Candidatus Methylobacter favarea</name>
    <dbReference type="NCBI Taxonomy" id="2707345"/>
    <lineage>
        <taxon>Bacteria</taxon>
        <taxon>Pseudomonadati</taxon>
        <taxon>Pseudomonadota</taxon>
        <taxon>Gammaproteobacteria</taxon>
        <taxon>Methylococcales</taxon>
        <taxon>Methylococcaceae</taxon>
        <taxon>Methylobacter</taxon>
    </lineage>
</organism>
<evidence type="ECO:0000313" key="1">
    <source>
        <dbReference type="EMBL" id="CAA9891481.1"/>
    </source>
</evidence>
<dbReference type="SUPFAM" id="SSF53335">
    <property type="entry name" value="S-adenosyl-L-methionine-dependent methyltransferases"/>
    <property type="match status" value="1"/>
</dbReference>
<dbReference type="Proteomes" id="UP000494216">
    <property type="component" value="Unassembled WGS sequence"/>
</dbReference>
<dbReference type="RefSeq" id="WP_174626343.1">
    <property type="nucleotide sequence ID" value="NZ_CADCXN010000071.1"/>
</dbReference>
<evidence type="ECO:0000313" key="2">
    <source>
        <dbReference type="Proteomes" id="UP000494216"/>
    </source>
</evidence>
<dbReference type="Gene3D" id="3.40.50.150">
    <property type="entry name" value="Vaccinia Virus protein VP39"/>
    <property type="match status" value="1"/>
</dbReference>
<keyword evidence="2" id="KW-1185">Reference proteome</keyword>
<dbReference type="EMBL" id="CADCXN010000071">
    <property type="protein sequence ID" value="CAA9891481.1"/>
    <property type="molecule type" value="Genomic_DNA"/>
</dbReference>
<gene>
    <name evidence="1" type="ORF">METHB2_410023</name>
</gene>
<comment type="caution">
    <text evidence="1">The sequence shown here is derived from an EMBL/GenBank/DDBJ whole genome shotgun (WGS) entry which is preliminary data.</text>
</comment>